<keyword evidence="4 11" id="KW-0812">Transmembrane</keyword>
<dbReference type="OrthoDB" id="273257at2759"/>
<reference evidence="14" key="1">
    <citation type="submission" date="2022-10" db="EMBL/GenBank/DDBJ databases">
        <title>Novel sulphate-reducing endosymbionts in the free-living metamonad Anaeramoeba.</title>
        <authorList>
            <person name="Jerlstrom-Hultqvist J."/>
            <person name="Cepicka I."/>
            <person name="Gallot-Lavallee L."/>
            <person name="Salas-Leiva D."/>
            <person name="Curtis B.A."/>
            <person name="Zahonova K."/>
            <person name="Pipaliya S."/>
            <person name="Dacks J."/>
            <person name="Roger A.J."/>
        </authorList>
    </citation>
    <scope>NUCLEOTIDE SEQUENCE</scope>
    <source>
        <strain evidence="14">BMAN</strain>
    </source>
</reference>
<keyword evidence="3 11" id="KW-0633">Potassium transport</keyword>
<dbReference type="Gene3D" id="2.60.40.1400">
    <property type="entry name" value="G protein-activated inward rectifier potassium channel 1"/>
    <property type="match status" value="1"/>
</dbReference>
<keyword evidence="5 11" id="KW-0851">Voltage-gated channel</keyword>
<dbReference type="PANTHER" id="PTHR11767">
    <property type="entry name" value="INWARD RECTIFIER POTASSIUM CHANNEL"/>
    <property type="match status" value="1"/>
</dbReference>
<dbReference type="InterPro" id="IPR014756">
    <property type="entry name" value="Ig_E-set"/>
</dbReference>
<evidence type="ECO:0000256" key="1">
    <source>
        <dbReference type="ARBA" id="ARBA00004141"/>
    </source>
</evidence>
<dbReference type="SUPFAM" id="SSF81296">
    <property type="entry name" value="E set domains"/>
    <property type="match status" value="1"/>
</dbReference>
<sequence>MISILFFGLLYYFDIKCLRNEKLMVSFAECFYLSIQTNYHIGFGDLNPGSCTWACIVMVFQKFGRGSSRGRSLLWSRSLVLSSTENNKSQLIGRIVDRRKFPLINSIMKLYLLKRKSIHHEKSKNSNELTPLLDSDEDLNISNLQEAANSKSNSKLSKLSQFEVTELKCCFINSSPKISFIPIHFSHVIDEESPLWKKVERYQKKRQTQIICVLEGFDAITGSLFQTRKSYFFSDISFGHEFVDMIARKKGKLVANFSKINLTQVKKNFIQIGDHFENPFEKEKEKENENENENENETENENENENETETENENENEKENQNQNQNKNQKLIQIENDRDSNDEILYSKFEDSNDHQK</sequence>
<feature type="compositionally biased region" description="Basic and acidic residues" evidence="12">
    <location>
        <begin position="276"/>
        <end position="289"/>
    </location>
</feature>
<comment type="caution">
    <text evidence="14">The sequence shown here is derived from an EMBL/GenBank/DDBJ whole genome shotgun (WGS) entry which is preliminary data.</text>
</comment>
<protein>
    <submittedName>
        <fullName evidence="14">Inward rectifier potassium channel</fullName>
    </submittedName>
</protein>
<feature type="compositionally biased region" description="Acidic residues" evidence="12">
    <location>
        <begin position="290"/>
        <end position="314"/>
    </location>
</feature>
<keyword evidence="15" id="KW-1185">Reference proteome</keyword>
<feature type="compositionally biased region" description="Low complexity" evidence="12">
    <location>
        <begin position="321"/>
        <end position="330"/>
    </location>
</feature>
<gene>
    <name evidence="14" type="ORF">M0811_07212</name>
</gene>
<keyword evidence="10 11" id="KW-0407">Ion channel</keyword>
<dbReference type="GO" id="GO:0005886">
    <property type="term" value="C:plasma membrane"/>
    <property type="evidence" value="ECO:0007669"/>
    <property type="project" value="TreeGrafter"/>
</dbReference>
<evidence type="ECO:0000256" key="5">
    <source>
        <dbReference type="ARBA" id="ARBA00022882"/>
    </source>
</evidence>
<evidence type="ECO:0000256" key="10">
    <source>
        <dbReference type="ARBA" id="ARBA00023303"/>
    </source>
</evidence>
<dbReference type="GO" id="GO:0005242">
    <property type="term" value="F:inward rectifier potassium channel activity"/>
    <property type="evidence" value="ECO:0007669"/>
    <property type="project" value="InterPro"/>
</dbReference>
<organism evidence="14 15">
    <name type="scientific">Anaeramoeba ignava</name>
    <name type="common">Anaerobic marine amoeba</name>
    <dbReference type="NCBI Taxonomy" id="1746090"/>
    <lineage>
        <taxon>Eukaryota</taxon>
        <taxon>Metamonada</taxon>
        <taxon>Anaeramoebidae</taxon>
        <taxon>Anaeramoeba</taxon>
    </lineage>
</organism>
<comment type="similarity">
    <text evidence="11">Belongs to the inward rectifier-type potassium channel (TC 1.A.2.1) family.</text>
</comment>
<evidence type="ECO:0000256" key="4">
    <source>
        <dbReference type="ARBA" id="ARBA00022692"/>
    </source>
</evidence>
<keyword evidence="6 11" id="KW-0630">Potassium</keyword>
<comment type="subcellular location">
    <subcellularLocation>
        <location evidence="1 11">Membrane</location>
        <topology evidence="1 11">Multi-pass membrane protein</topology>
    </subcellularLocation>
</comment>
<evidence type="ECO:0000256" key="3">
    <source>
        <dbReference type="ARBA" id="ARBA00022538"/>
    </source>
</evidence>
<dbReference type="InterPro" id="IPR016449">
    <property type="entry name" value="K_chnl_inward-rec_Kir"/>
</dbReference>
<dbReference type="Pfam" id="PF17655">
    <property type="entry name" value="IRK_C"/>
    <property type="match status" value="1"/>
</dbReference>
<evidence type="ECO:0000313" key="15">
    <source>
        <dbReference type="Proteomes" id="UP001149090"/>
    </source>
</evidence>
<evidence type="ECO:0000256" key="8">
    <source>
        <dbReference type="ARBA" id="ARBA00023065"/>
    </source>
</evidence>
<evidence type="ECO:0000256" key="2">
    <source>
        <dbReference type="ARBA" id="ARBA00022448"/>
    </source>
</evidence>
<dbReference type="GO" id="GO:1990573">
    <property type="term" value="P:potassium ion import across plasma membrane"/>
    <property type="evidence" value="ECO:0007669"/>
    <property type="project" value="TreeGrafter"/>
</dbReference>
<dbReference type="InterPro" id="IPR013518">
    <property type="entry name" value="K_chnl_inward-rec_Kir_cyto"/>
</dbReference>
<evidence type="ECO:0000256" key="7">
    <source>
        <dbReference type="ARBA" id="ARBA00022989"/>
    </source>
</evidence>
<dbReference type="PANTHER" id="PTHR11767:SF102">
    <property type="entry name" value="INWARDLY RECTIFYING POTASSIUM CHANNEL 1, ISOFORM F"/>
    <property type="match status" value="1"/>
</dbReference>
<evidence type="ECO:0000259" key="13">
    <source>
        <dbReference type="Pfam" id="PF17655"/>
    </source>
</evidence>
<feature type="domain" description="Inward rectifier potassium channel C-terminal" evidence="13">
    <location>
        <begin position="178"/>
        <end position="264"/>
    </location>
</feature>
<keyword evidence="9" id="KW-0472">Membrane</keyword>
<evidence type="ECO:0000313" key="14">
    <source>
        <dbReference type="EMBL" id="KAJ5075642.1"/>
    </source>
</evidence>
<dbReference type="GO" id="GO:0034765">
    <property type="term" value="P:regulation of monoatomic ion transmembrane transport"/>
    <property type="evidence" value="ECO:0007669"/>
    <property type="project" value="TreeGrafter"/>
</dbReference>
<keyword evidence="7" id="KW-1133">Transmembrane helix</keyword>
<dbReference type="Gene3D" id="1.10.287.70">
    <property type="match status" value="1"/>
</dbReference>
<name>A0A9Q0RCZ7_ANAIG</name>
<dbReference type="EMBL" id="JAPDFW010000064">
    <property type="protein sequence ID" value="KAJ5075642.1"/>
    <property type="molecule type" value="Genomic_DNA"/>
</dbReference>
<evidence type="ECO:0000256" key="11">
    <source>
        <dbReference type="RuleBase" id="RU003822"/>
    </source>
</evidence>
<feature type="compositionally biased region" description="Basic and acidic residues" evidence="12">
    <location>
        <begin position="348"/>
        <end position="357"/>
    </location>
</feature>
<proteinExistence type="inferred from homology"/>
<feature type="region of interest" description="Disordered" evidence="12">
    <location>
        <begin position="276"/>
        <end position="357"/>
    </location>
</feature>
<evidence type="ECO:0000256" key="6">
    <source>
        <dbReference type="ARBA" id="ARBA00022958"/>
    </source>
</evidence>
<dbReference type="AlphaFoldDB" id="A0A9Q0RCZ7"/>
<dbReference type="InterPro" id="IPR041647">
    <property type="entry name" value="IRK_C"/>
</dbReference>
<evidence type="ECO:0000256" key="12">
    <source>
        <dbReference type="SAM" id="MobiDB-lite"/>
    </source>
</evidence>
<dbReference type="SUPFAM" id="SSF81324">
    <property type="entry name" value="Voltage-gated potassium channels"/>
    <property type="match status" value="1"/>
</dbReference>
<evidence type="ECO:0000256" key="9">
    <source>
        <dbReference type="ARBA" id="ARBA00023136"/>
    </source>
</evidence>
<accession>A0A9Q0RCZ7</accession>
<dbReference type="GO" id="GO:0034702">
    <property type="term" value="C:monoatomic ion channel complex"/>
    <property type="evidence" value="ECO:0007669"/>
    <property type="project" value="UniProtKB-KW"/>
</dbReference>
<dbReference type="Proteomes" id="UP001149090">
    <property type="component" value="Unassembled WGS sequence"/>
</dbReference>
<keyword evidence="8 11" id="KW-0406">Ion transport</keyword>
<keyword evidence="2 11" id="KW-0813">Transport</keyword>